<proteinExistence type="predicted"/>
<protein>
    <submittedName>
        <fullName evidence="1">Uncharacterized protein</fullName>
    </submittedName>
</protein>
<dbReference type="RefSeq" id="WP_151513470.1">
    <property type="nucleotide sequence ID" value="NZ_VYUA01000050.1"/>
</dbReference>
<accession>A0A5N5ECU4</accession>
<dbReference type="AlphaFoldDB" id="A0A5N5ECU4"/>
<dbReference type="EMBL" id="VYUA01000050">
    <property type="protein sequence ID" value="KAB2588385.1"/>
    <property type="molecule type" value="Genomic_DNA"/>
</dbReference>
<dbReference type="Proteomes" id="UP000326907">
    <property type="component" value="Unassembled WGS sequence"/>
</dbReference>
<evidence type="ECO:0000313" key="1">
    <source>
        <dbReference type="EMBL" id="KAB2588385.1"/>
    </source>
</evidence>
<comment type="caution">
    <text evidence="1">The sequence shown here is derived from an EMBL/GenBank/DDBJ whole genome shotgun (WGS) entry which is preliminary data.</text>
</comment>
<organism evidence="1 2">
    <name type="scientific">Streptomyces arboris</name>
    <dbReference type="NCBI Taxonomy" id="2600619"/>
    <lineage>
        <taxon>Bacteria</taxon>
        <taxon>Bacillati</taxon>
        <taxon>Actinomycetota</taxon>
        <taxon>Actinomycetes</taxon>
        <taxon>Kitasatosporales</taxon>
        <taxon>Streptomycetaceae</taxon>
        <taxon>Streptomyces</taxon>
    </lineage>
</organism>
<keyword evidence="2" id="KW-1185">Reference proteome</keyword>
<gene>
    <name evidence="1" type="ORF">F5983_32595</name>
</gene>
<sequence length="555" mass="61377">MEHRDAQGKVRRYDFGKLPVPDAFQRSLAALYAAKCAPGGGWDSIASSEAQWYLVKPFTEFLAGLDEVPQDVDTLTAAQWTMWRLSLPPRSNGYKKFSAIASLLQLDPRLSPAVREVMAKRFFWAKGHDQAYSPEEFSEIRRAARRTFRSALLRIRENREHLVAWRSGAVPADGDAWLLGEALDVLARTGDVPQYQKPSTRSRVLRRYRPVLGGDGAQHTWKRLHLSRTEVAALAVLITAELGLNSTTVSELPVPRALPGTAETGRPVYRLELEKRRRTGHRGRYESRNITDFGADSAGRVFTEALEATAHARAVVATVEESIDRLLVWHQTTPHVAQAYPGETRVGPFGFGVNEMSGRAWAKSVGLSGAPMRRIRRTVNVLHRREPGQNTQDTHDRVYVLSEPQVREAAVPVIADGALEALDVARRAVFAARLADRPTDGLRETVTNGCADWENSPFTPAAQGCGASFLLCTACPNARVTPAHHPRLAHLLQALESLRGVVEPAAWETDWADAHARLTDLRSRLGAPVWEAALDAVTATDRALIDQLLQGEFDL</sequence>
<reference evidence="1 2" key="1">
    <citation type="submission" date="2019-09" db="EMBL/GenBank/DDBJ databases">
        <authorList>
            <person name="Liu P."/>
        </authorList>
    </citation>
    <scope>NUCLEOTIDE SEQUENCE [LARGE SCALE GENOMIC DNA]</scope>
    <source>
        <strain evidence="1 2">TRM68085</strain>
    </source>
</reference>
<name>A0A5N5ECU4_9ACTN</name>
<evidence type="ECO:0000313" key="2">
    <source>
        <dbReference type="Proteomes" id="UP000326907"/>
    </source>
</evidence>